<evidence type="ECO:0000313" key="12">
    <source>
        <dbReference type="EMBL" id="POR35875.1"/>
    </source>
</evidence>
<dbReference type="GO" id="GO:0140359">
    <property type="term" value="F:ABC-type transporter activity"/>
    <property type="evidence" value="ECO:0007669"/>
    <property type="project" value="InterPro"/>
</dbReference>
<keyword evidence="5" id="KW-0067">ATP-binding</keyword>
<keyword evidence="6 9" id="KW-1133">Transmembrane helix</keyword>
<dbReference type="InterPro" id="IPR011527">
    <property type="entry name" value="ABC1_TM_dom"/>
</dbReference>
<dbReference type="CDD" id="cd03250">
    <property type="entry name" value="ABCC_MRP_domain1"/>
    <property type="match status" value="1"/>
</dbReference>
<feature type="transmembrane region" description="Helical" evidence="9">
    <location>
        <begin position="26"/>
        <end position="46"/>
    </location>
</feature>
<evidence type="ECO:0000259" key="10">
    <source>
        <dbReference type="PROSITE" id="PS50893"/>
    </source>
</evidence>
<reference evidence="12 13" key="1">
    <citation type="submission" date="2018-01" db="EMBL/GenBank/DDBJ databases">
        <title>Harnessing the power of phylogenomics to disentangle the directionality and signatures of interkingdom host jumping in the parasitic fungal genus Tolypocladium.</title>
        <authorList>
            <person name="Quandt C.A."/>
            <person name="Patterson W."/>
            <person name="Spatafora J.W."/>
        </authorList>
    </citation>
    <scope>NUCLEOTIDE SEQUENCE [LARGE SCALE GENOMIC DNA]</scope>
    <source>
        <strain evidence="12 13">NRBC 100945</strain>
    </source>
</reference>
<keyword evidence="2" id="KW-0813">Transport</keyword>
<dbReference type="InterPro" id="IPR003439">
    <property type="entry name" value="ABC_transporter-like_ATP-bd"/>
</dbReference>
<feature type="domain" description="ABC transporter" evidence="10">
    <location>
        <begin position="581"/>
        <end position="808"/>
    </location>
</feature>
<evidence type="ECO:0000256" key="7">
    <source>
        <dbReference type="ARBA" id="ARBA00023136"/>
    </source>
</evidence>
<evidence type="ECO:0000256" key="4">
    <source>
        <dbReference type="ARBA" id="ARBA00022741"/>
    </source>
</evidence>
<keyword evidence="7 9" id="KW-0472">Membrane</keyword>
<keyword evidence="4" id="KW-0547">Nucleotide-binding</keyword>
<feature type="compositionally biased region" description="Polar residues" evidence="8">
    <location>
        <begin position="813"/>
        <end position="827"/>
    </location>
</feature>
<dbReference type="OrthoDB" id="6500128at2759"/>
<evidence type="ECO:0000256" key="8">
    <source>
        <dbReference type="SAM" id="MobiDB-lite"/>
    </source>
</evidence>
<accession>A0A2S4L0E6</accession>
<evidence type="ECO:0000256" key="6">
    <source>
        <dbReference type="ARBA" id="ARBA00022989"/>
    </source>
</evidence>
<feature type="transmembrane region" description="Helical" evidence="9">
    <location>
        <begin position="268"/>
        <end position="289"/>
    </location>
</feature>
<dbReference type="EMBL" id="PKSG01000389">
    <property type="protein sequence ID" value="POR35875.1"/>
    <property type="molecule type" value="Genomic_DNA"/>
</dbReference>
<dbReference type="GO" id="GO:0016887">
    <property type="term" value="F:ATP hydrolysis activity"/>
    <property type="evidence" value="ECO:0007669"/>
    <property type="project" value="InterPro"/>
</dbReference>
<dbReference type="PANTHER" id="PTHR24223">
    <property type="entry name" value="ATP-BINDING CASSETTE SUB-FAMILY C"/>
    <property type="match status" value="1"/>
</dbReference>
<dbReference type="GO" id="GO:0005524">
    <property type="term" value="F:ATP binding"/>
    <property type="evidence" value="ECO:0007669"/>
    <property type="project" value="UniProtKB-KW"/>
</dbReference>
<feature type="transmembrane region" description="Helical" evidence="9">
    <location>
        <begin position="58"/>
        <end position="81"/>
    </location>
</feature>
<proteinExistence type="predicted"/>
<feature type="transmembrane region" description="Helical" evidence="9">
    <location>
        <begin position="149"/>
        <end position="168"/>
    </location>
</feature>
<dbReference type="GO" id="GO:0016020">
    <property type="term" value="C:membrane"/>
    <property type="evidence" value="ECO:0007669"/>
    <property type="project" value="UniProtKB-SubCell"/>
</dbReference>
<feature type="transmembrane region" description="Helical" evidence="9">
    <location>
        <begin position="854"/>
        <end position="877"/>
    </location>
</feature>
<dbReference type="InterPro" id="IPR027417">
    <property type="entry name" value="P-loop_NTPase"/>
</dbReference>
<feature type="region of interest" description="Disordered" evidence="8">
    <location>
        <begin position="801"/>
        <end position="827"/>
    </location>
</feature>
<dbReference type="Pfam" id="PF24357">
    <property type="entry name" value="TMD0_ABC"/>
    <property type="match status" value="1"/>
</dbReference>
<keyword evidence="13" id="KW-1185">Reference proteome</keyword>
<dbReference type="SMART" id="SM00382">
    <property type="entry name" value="AAA"/>
    <property type="match status" value="1"/>
</dbReference>
<dbReference type="STRING" id="94208.A0A2S4L0E6"/>
<keyword evidence="3 9" id="KW-0812">Transmembrane</keyword>
<dbReference type="Gene3D" id="3.40.50.300">
    <property type="entry name" value="P-loop containing nucleotide triphosphate hydrolases"/>
    <property type="match status" value="1"/>
</dbReference>
<dbReference type="InterPro" id="IPR050173">
    <property type="entry name" value="ABC_transporter_C-like"/>
</dbReference>
<comment type="caution">
    <text evidence="12">The sequence shown here is derived from an EMBL/GenBank/DDBJ whole genome shotgun (WGS) entry which is preliminary data.</text>
</comment>
<evidence type="ECO:0000256" key="5">
    <source>
        <dbReference type="ARBA" id="ARBA00022840"/>
    </source>
</evidence>
<sequence length="956" mass="103931">MHQALDQSFGPQLSGSFDFTLLFEQAMLSVLPSALLLSSSPIYLYGLTRRPLCVRAGCLLWIKLAAAASLLCVEVANAVFWSLSPIYRTNLSLAAASLSCLNAICIATLLQAEHRRSFRPSTLLSVYLTITILFDTAKARSLFNRPGLQANASLTVAVVILKFVILLLEEVSKRSLLHDKFQPSALGSEVTSGFWNRSLFLWLNSTLYIGFRRILRVEDLEPIGPRLGSRRLLNDFTSTWTKGFKFCQPFLLQSVVAAVGRQNLSREVVGGLIGATVLVYLGMAVTHAYYTHLTFRFITMLRGALVSSILNKALHLDLETAKKSAAVTLMSTDIDAIALGLTYFHDIWTSVIELALGIYFLATIVGGASILVVLPALERVLTASVSTMASVAVARGIAPARVAWNNKIQIRVATTSGVLSQVKGIKMSGLAPVVSEHIQHLREVEMEYSKKLRLLTACIHAITPVVVIAGGLFWTKFSGGMSATQAFTTLSIISLVSNPLATLLSAYPQFASILGCFDRIQQFLLLAERADQRLMVCGTQPKEPSTEVSPPPGFRDCGSYELQAVKKVSWTHTLWTADTAVEVSNASIAVSDAREPILRSVNLRLPRSSLTMVIGPVGSGKSTLLKAVLGEAHLCEGFLQVGHEGIAYCGQTPWLRNITVRENILGNDAYDSRWYETVVHACLLEDDIRAFPEGDRTLAGSGGVTLSGGQKQRLALARAVYARKPLVLLDDVFSSLDRGTSQAVLARLLGTEGILRKSGATVLLATHMVEHLDMADKVVCLDGNGAVSVITNPAKLATKSDFQPFVPKGGSGSNDTGPGTDSSPGQQVNIPLVASQTASKAIERQRGDFTLYFFYLKSMGIVLVTLWLFIVAFSVVANKMPQIWVRIWLDNDPSNNWYFAGYAALGVSGFLSWTGGFMYGFTPSVVENDMLELTFAQVLYAQTRPQICREPTLDAP</sequence>
<feature type="transmembrane region" description="Helical" evidence="9">
    <location>
        <begin position="93"/>
        <end position="112"/>
    </location>
</feature>
<dbReference type="PROSITE" id="PS00211">
    <property type="entry name" value="ABC_TRANSPORTER_1"/>
    <property type="match status" value="1"/>
</dbReference>
<evidence type="ECO:0000259" key="11">
    <source>
        <dbReference type="PROSITE" id="PS50929"/>
    </source>
</evidence>
<dbReference type="InterPro" id="IPR036640">
    <property type="entry name" value="ABC1_TM_sf"/>
</dbReference>
<evidence type="ECO:0000256" key="9">
    <source>
        <dbReference type="SAM" id="Phobius"/>
    </source>
</evidence>
<dbReference type="Gene3D" id="1.20.1560.10">
    <property type="entry name" value="ABC transporter type 1, transmembrane domain"/>
    <property type="match status" value="1"/>
</dbReference>
<comment type="subcellular location">
    <subcellularLocation>
        <location evidence="1">Membrane</location>
        <topology evidence="1">Multi-pass membrane protein</topology>
    </subcellularLocation>
</comment>
<feature type="transmembrane region" description="Helical" evidence="9">
    <location>
        <begin position="356"/>
        <end position="377"/>
    </location>
</feature>
<dbReference type="InterPro" id="IPR003593">
    <property type="entry name" value="AAA+_ATPase"/>
</dbReference>
<dbReference type="InterPro" id="IPR056227">
    <property type="entry name" value="TMD0_ABC"/>
</dbReference>
<dbReference type="Pfam" id="PF00005">
    <property type="entry name" value="ABC_tran"/>
    <property type="match status" value="1"/>
</dbReference>
<feature type="transmembrane region" description="Helical" evidence="9">
    <location>
        <begin position="452"/>
        <end position="474"/>
    </location>
</feature>
<dbReference type="PROSITE" id="PS50893">
    <property type="entry name" value="ABC_TRANSPORTER_2"/>
    <property type="match status" value="1"/>
</dbReference>
<evidence type="ECO:0000256" key="2">
    <source>
        <dbReference type="ARBA" id="ARBA00022448"/>
    </source>
</evidence>
<evidence type="ECO:0000313" key="13">
    <source>
        <dbReference type="Proteomes" id="UP000237481"/>
    </source>
</evidence>
<gene>
    <name evidence="12" type="ORF">TPAR_03918</name>
</gene>
<evidence type="ECO:0000256" key="1">
    <source>
        <dbReference type="ARBA" id="ARBA00004141"/>
    </source>
</evidence>
<protein>
    <submittedName>
        <fullName evidence="12">ABC transporter, transmembrane domain, type 1</fullName>
    </submittedName>
</protein>
<organism evidence="12 13">
    <name type="scientific">Tolypocladium paradoxum</name>
    <dbReference type="NCBI Taxonomy" id="94208"/>
    <lineage>
        <taxon>Eukaryota</taxon>
        <taxon>Fungi</taxon>
        <taxon>Dikarya</taxon>
        <taxon>Ascomycota</taxon>
        <taxon>Pezizomycotina</taxon>
        <taxon>Sordariomycetes</taxon>
        <taxon>Hypocreomycetidae</taxon>
        <taxon>Hypocreales</taxon>
        <taxon>Ophiocordycipitaceae</taxon>
        <taxon>Tolypocladium</taxon>
    </lineage>
</organism>
<dbReference type="SUPFAM" id="SSF90123">
    <property type="entry name" value="ABC transporter transmembrane region"/>
    <property type="match status" value="1"/>
</dbReference>
<dbReference type="Proteomes" id="UP000237481">
    <property type="component" value="Unassembled WGS sequence"/>
</dbReference>
<feature type="transmembrane region" description="Helical" evidence="9">
    <location>
        <begin position="897"/>
        <end position="921"/>
    </location>
</feature>
<feature type="domain" description="ABC transmembrane type-1" evidence="11">
    <location>
        <begin position="248"/>
        <end position="512"/>
    </location>
</feature>
<dbReference type="PANTHER" id="PTHR24223:SF399">
    <property type="entry name" value="ABC TRANSPORTER ATNG"/>
    <property type="match status" value="1"/>
</dbReference>
<evidence type="ECO:0000256" key="3">
    <source>
        <dbReference type="ARBA" id="ARBA00022692"/>
    </source>
</evidence>
<dbReference type="InterPro" id="IPR017871">
    <property type="entry name" value="ABC_transporter-like_CS"/>
</dbReference>
<name>A0A2S4L0E6_9HYPO</name>
<dbReference type="PROSITE" id="PS50929">
    <property type="entry name" value="ABC_TM1F"/>
    <property type="match status" value="1"/>
</dbReference>
<dbReference type="AlphaFoldDB" id="A0A2S4L0E6"/>
<dbReference type="SUPFAM" id="SSF52540">
    <property type="entry name" value="P-loop containing nucleoside triphosphate hydrolases"/>
    <property type="match status" value="1"/>
</dbReference>